<protein>
    <submittedName>
        <fullName evidence="2">Outer membrane beta-barrel protein</fullName>
    </submittedName>
</protein>
<organism evidence="2 3">
    <name type="scientific">Helicobacter canis</name>
    <dbReference type="NCBI Taxonomy" id="29419"/>
    <lineage>
        <taxon>Bacteria</taxon>
        <taxon>Pseudomonadati</taxon>
        <taxon>Campylobacterota</taxon>
        <taxon>Epsilonproteobacteria</taxon>
        <taxon>Campylobacterales</taxon>
        <taxon>Helicobacteraceae</taxon>
        <taxon>Helicobacter</taxon>
    </lineage>
</organism>
<dbReference type="Proteomes" id="UP000323707">
    <property type="component" value="Unassembled WGS sequence"/>
</dbReference>
<evidence type="ECO:0000256" key="1">
    <source>
        <dbReference type="SAM" id="SignalP"/>
    </source>
</evidence>
<gene>
    <name evidence="2" type="ORF">F4V45_04065</name>
</gene>
<proteinExistence type="predicted"/>
<accession>A0A5M9QN57</accession>
<comment type="caution">
    <text evidence="2">The sequence shown here is derived from an EMBL/GenBank/DDBJ whole genome shotgun (WGS) entry which is preliminary data.</text>
</comment>
<evidence type="ECO:0000313" key="3">
    <source>
        <dbReference type="Proteomes" id="UP000323707"/>
    </source>
</evidence>
<feature type="signal peptide" evidence="1">
    <location>
        <begin position="1"/>
        <end position="22"/>
    </location>
</feature>
<dbReference type="InterPro" id="IPR002718">
    <property type="entry name" value="OMP_Helicobacter"/>
</dbReference>
<dbReference type="EMBL" id="VXKE01000012">
    <property type="protein sequence ID" value="KAA8709818.1"/>
    <property type="molecule type" value="Genomic_DNA"/>
</dbReference>
<dbReference type="Pfam" id="PF01856">
    <property type="entry name" value="HP_OMP"/>
    <property type="match status" value="1"/>
</dbReference>
<feature type="chain" id="PRO_5024406840" evidence="1">
    <location>
        <begin position="23"/>
        <end position="204"/>
    </location>
</feature>
<dbReference type="AlphaFoldDB" id="A0A5M9QN57"/>
<evidence type="ECO:0000313" key="2">
    <source>
        <dbReference type="EMBL" id="KAA8709818.1"/>
    </source>
</evidence>
<sequence length="204" mass="22758">MKSRLFGLTAIICSLAFGTLQAENATKSNDSQGYGKFFIGAGATFFGGEMHFGAEALAGYQYYFPKEYYIADKFRQGIRGYGVVGYGFWSDSHTYYDGDKWSYTTHSFPILAFVDYTLDFTPKEKYVWGIFGGIGLGALPRYGTYTYTDREYAGAYNSSGSATNFDVGWAVRTGGSLTIDNKHRFELSLGGGYQYVGLRYMLFL</sequence>
<dbReference type="RefSeq" id="WP_150337179.1">
    <property type="nucleotide sequence ID" value="NZ_JAERIX010000009.1"/>
</dbReference>
<keyword evidence="1" id="KW-0732">Signal</keyword>
<reference evidence="2 3" key="1">
    <citation type="submission" date="2019-09" db="EMBL/GenBank/DDBJ databases">
        <title>Draft genome sequence of various Type strains from the CCUG.</title>
        <authorList>
            <person name="Pineiro-Iglesias B."/>
            <person name="Tunovic T."/>
            <person name="Unosson C."/>
            <person name="Inganas E."/>
            <person name="Ohlen M."/>
            <person name="Cardew S."/>
            <person name="Jensie-Markopoulos S."/>
            <person name="Salva-Serra F."/>
            <person name="Jaen-Luchoro D."/>
            <person name="Karlsson R."/>
            <person name="Svensson-Stadler L."/>
            <person name="Chun J."/>
            <person name="Moore E."/>
        </authorList>
    </citation>
    <scope>NUCLEOTIDE SEQUENCE [LARGE SCALE GENOMIC DNA]</scope>
    <source>
        <strain evidence="2 3">CCUG 32756T</strain>
    </source>
</reference>
<name>A0A5M9QN57_9HELI</name>